<gene>
    <name evidence="2" type="ordered locus">Ksed_03620</name>
</gene>
<reference evidence="2 3" key="1">
    <citation type="journal article" date="2009" name="Stand. Genomic Sci.">
        <title>Complete genome sequence of Kytococcus sedentarius type strain (541).</title>
        <authorList>
            <person name="Sims D."/>
            <person name="Brettin T."/>
            <person name="Detter J.C."/>
            <person name="Han C."/>
            <person name="Lapidus A."/>
            <person name="Copeland A."/>
            <person name="Glavina Del Rio T."/>
            <person name="Nolan M."/>
            <person name="Chen F."/>
            <person name="Lucas S."/>
            <person name="Tice H."/>
            <person name="Cheng J.F."/>
            <person name="Bruce D."/>
            <person name="Goodwin L."/>
            <person name="Pitluck S."/>
            <person name="Ovchinnikova G."/>
            <person name="Pati A."/>
            <person name="Ivanova N."/>
            <person name="Mavrommatis K."/>
            <person name="Chen A."/>
            <person name="Palaniappan K."/>
            <person name="D'haeseleer P."/>
            <person name="Chain P."/>
            <person name="Bristow J."/>
            <person name="Eisen J.A."/>
            <person name="Markowitz V."/>
            <person name="Hugenholtz P."/>
            <person name="Schneider S."/>
            <person name="Goker M."/>
            <person name="Pukall R."/>
            <person name="Kyrpides N.C."/>
            <person name="Klenk H.P."/>
        </authorList>
    </citation>
    <scope>NUCLEOTIDE SEQUENCE [LARGE SCALE GENOMIC DNA]</scope>
    <source>
        <strain evidence="3">ATCC 14392 / DSM 20547 / JCM 11482 / CCUG 33030 / NBRC 15357 / NCTC 11040 / CCM 314 / 541</strain>
    </source>
</reference>
<dbReference type="AlphaFoldDB" id="C7NK51"/>
<evidence type="ECO:0000313" key="2">
    <source>
        <dbReference type="EMBL" id="ACV05438.1"/>
    </source>
</evidence>
<sequence length="122" mass="12878">MGSIAYTIMSIETWVLAALAVAGLVVEAKALLHVLTTRVDAFPAADARTKPFWAIVLALCTLLGTWYVWIMGWALVSGAIASFPPLTIIGVIAVTVAGVYLAGTRPRIEGVLANAQSPGKLW</sequence>
<keyword evidence="1" id="KW-0472">Membrane</keyword>
<evidence type="ECO:0000256" key="1">
    <source>
        <dbReference type="SAM" id="Phobius"/>
    </source>
</evidence>
<keyword evidence="1" id="KW-0812">Transmembrane</keyword>
<dbReference type="Pfam" id="PF10724">
    <property type="entry name" value="DUF2516"/>
    <property type="match status" value="1"/>
</dbReference>
<protein>
    <submittedName>
        <fullName evidence="2">Uncharacterized protein</fullName>
    </submittedName>
</protein>
<organism evidence="2 3">
    <name type="scientific">Kytococcus sedentarius (strain ATCC 14392 / DSM 20547 / JCM 11482 / CCUG 33030 / NBRC 15357 / NCTC 11040 / CCM 314 / 541)</name>
    <name type="common">Micrococcus sedentarius</name>
    <dbReference type="NCBI Taxonomy" id="478801"/>
    <lineage>
        <taxon>Bacteria</taxon>
        <taxon>Bacillati</taxon>
        <taxon>Actinomycetota</taxon>
        <taxon>Actinomycetes</taxon>
        <taxon>Micrococcales</taxon>
        <taxon>Kytococcaceae</taxon>
        <taxon>Kytococcus</taxon>
    </lineage>
</organism>
<name>C7NK51_KYTSD</name>
<accession>C7NK51</accession>
<dbReference type="EMBL" id="CP001686">
    <property type="protein sequence ID" value="ACV05438.1"/>
    <property type="molecule type" value="Genomic_DNA"/>
</dbReference>
<feature type="transmembrane region" description="Helical" evidence="1">
    <location>
        <begin position="83"/>
        <end position="102"/>
    </location>
</feature>
<dbReference type="KEGG" id="kse:Ksed_03620"/>
<dbReference type="Proteomes" id="UP000006666">
    <property type="component" value="Chromosome"/>
</dbReference>
<dbReference type="RefSeq" id="WP_012801856.1">
    <property type="nucleotide sequence ID" value="NC_013169.1"/>
</dbReference>
<proteinExistence type="predicted"/>
<keyword evidence="3" id="KW-1185">Reference proteome</keyword>
<feature type="transmembrane region" description="Helical" evidence="1">
    <location>
        <begin position="52"/>
        <end position="76"/>
    </location>
</feature>
<dbReference type="InterPro" id="IPR019662">
    <property type="entry name" value="DUF2516"/>
</dbReference>
<keyword evidence="1" id="KW-1133">Transmembrane helix</keyword>
<dbReference type="STRING" id="478801.Ksed_03620"/>
<dbReference type="HOGENOM" id="CLU_135072_3_0_11"/>
<evidence type="ECO:0000313" key="3">
    <source>
        <dbReference type="Proteomes" id="UP000006666"/>
    </source>
</evidence>